<dbReference type="OrthoDB" id="10252754at2759"/>
<dbReference type="Pfam" id="PF05192">
    <property type="entry name" value="MutS_III"/>
    <property type="match status" value="1"/>
</dbReference>
<dbReference type="PANTHER" id="PTHR11361:SF148">
    <property type="entry name" value="DNA MISMATCH REPAIR PROTEIN MSH6"/>
    <property type="match status" value="1"/>
</dbReference>
<feature type="compositionally biased region" description="Polar residues" evidence="7">
    <location>
        <begin position="8"/>
        <end position="30"/>
    </location>
</feature>
<evidence type="ECO:0000256" key="7">
    <source>
        <dbReference type="SAM" id="MobiDB-lite"/>
    </source>
</evidence>
<dbReference type="FunFam" id="3.40.1170.10:FF:000002">
    <property type="entry name" value="DNA mismatch repair protein"/>
    <property type="match status" value="1"/>
</dbReference>
<dbReference type="InterPro" id="IPR007696">
    <property type="entry name" value="DNA_mismatch_repair_MutS_core"/>
</dbReference>
<feature type="region of interest" description="Disordered" evidence="7">
    <location>
        <begin position="1"/>
        <end position="190"/>
    </location>
</feature>
<dbReference type="InterPro" id="IPR027417">
    <property type="entry name" value="P-loop_NTPase"/>
</dbReference>
<dbReference type="InterPro" id="IPR017261">
    <property type="entry name" value="DNA_mismatch_repair_MutS/MSH"/>
</dbReference>
<dbReference type="Gene3D" id="3.30.420.110">
    <property type="entry name" value="MutS, connector domain"/>
    <property type="match status" value="1"/>
</dbReference>
<evidence type="ECO:0000256" key="6">
    <source>
        <dbReference type="PIRNR" id="PIRNR037677"/>
    </source>
</evidence>
<dbReference type="Gene3D" id="3.40.50.300">
    <property type="entry name" value="P-loop containing nucleotide triphosphate hydrolases"/>
    <property type="match status" value="1"/>
</dbReference>
<evidence type="ECO:0000256" key="3">
    <source>
        <dbReference type="ARBA" id="ARBA00022763"/>
    </source>
</evidence>
<dbReference type="Proteomes" id="UP000001307">
    <property type="component" value="Unassembled WGS sequence"/>
</dbReference>
<dbReference type="GO" id="GO:0032301">
    <property type="term" value="C:MutSalpha complex"/>
    <property type="evidence" value="ECO:0007669"/>
    <property type="project" value="TreeGrafter"/>
</dbReference>
<evidence type="ECO:0000256" key="2">
    <source>
        <dbReference type="ARBA" id="ARBA00022741"/>
    </source>
</evidence>
<dbReference type="GO" id="GO:0140664">
    <property type="term" value="F:ATP-dependent DNA damage sensor activity"/>
    <property type="evidence" value="ECO:0007669"/>
    <property type="project" value="InterPro"/>
</dbReference>
<dbReference type="InterPro" id="IPR036678">
    <property type="entry name" value="MutS_con_dom_sf"/>
</dbReference>
<proteinExistence type="inferred from homology"/>
<reference evidence="9 10" key="1">
    <citation type="journal article" date="2010" name="Science">
        <title>Plasticity of animal genome architecture unmasked by rapid evolution of a pelagic tunicate.</title>
        <authorList>
            <person name="Denoeud F."/>
            <person name="Henriet S."/>
            <person name="Mungpakdee S."/>
            <person name="Aury J.M."/>
            <person name="Da Silva C."/>
            <person name="Brinkmann H."/>
            <person name="Mikhaleva J."/>
            <person name="Olsen L.C."/>
            <person name="Jubin C."/>
            <person name="Canestro C."/>
            <person name="Bouquet J.M."/>
            <person name="Danks G."/>
            <person name="Poulain J."/>
            <person name="Campsteijn C."/>
            <person name="Adamski M."/>
            <person name="Cross I."/>
            <person name="Yadetie F."/>
            <person name="Muffato M."/>
            <person name="Louis A."/>
            <person name="Butcher S."/>
            <person name="Tsagkogeorga G."/>
            <person name="Konrad A."/>
            <person name="Singh S."/>
            <person name="Jensen M.F."/>
            <person name="Cong E.H."/>
            <person name="Eikeseth-Otteraa H."/>
            <person name="Noel B."/>
            <person name="Anthouard V."/>
            <person name="Porcel B.M."/>
            <person name="Kachouri-Lafond R."/>
            <person name="Nishino A."/>
            <person name="Ugolini M."/>
            <person name="Chourrout P."/>
            <person name="Nishida H."/>
            <person name="Aasland R."/>
            <person name="Huzurbazar S."/>
            <person name="Westhof E."/>
            <person name="Delsuc F."/>
            <person name="Lehrach H."/>
            <person name="Reinhardt R."/>
            <person name="Weissenbach J."/>
            <person name="Roy S.W."/>
            <person name="Artiguenave F."/>
            <person name="Postlethwait J.H."/>
            <person name="Manak J.R."/>
            <person name="Thompson E.M."/>
            <person name="Jaillon O."/>
            <person name="Du Pasquier L."/>
            <person name="Boudinot P."/>
            <person name="Liberles D.A."/>
            <person name="Volff J.N."/>
            <person name="Philippe H."/>
            <person name="Lenhard B."/>
            <person name="Roest Crollius H."/>
            <person name="Wincker P."/>
            <person name="Chourrout D."/>
        </authorList>
    </citation>
    <scope>NUCLEOTIDE SEQUENCE [LARGE SCALE GENOMIC DNA]</scope>
</reference>
<dbReference type="GO" id="GO:0030983">
    <property type="term" value="F:mismatched DNA binding"/>
    <property type="evidence" value="ECO:0007669"/>
    <property type="project" value="UniProtKB-UniRule"/>
</dbReference>
<dbReference type="GO" id="GO:0005524">
    <property type="term" value="F:ATP binding"/>
    <property type="evidence" value="ECO:0007669"/>
    <property type="project" value="UniProtKB-UniRule"/>
</dbReference>
<dbReference type="InParanoid" id="E4X046"/>
<comment type="function">
    <text evidence="6">Component of the post-replicative DNA mismatch repair system (MMR).</text>
</comment>
<organism evidence="9 10">
    <name type="scientific">Oikopleura dioica</name>
    <name type="common">Tunicate</name>
    <dbReference type="NCBI Taxonomy" id="34765"/>
    <lineage>
        <taxon>Eukaryota</taxon>
        <taxon>Metazoa</taxon>
        <taxon>Chordata</taxon>
        <taxon>Tunicata</taxon>
        <taxon>Appendicularia</taxon>
        <taxon>Copelata</taxon>
        <taxon>Oikopleuridae</taxon>
        <taxon>Oikopleura</taxon>
    </lineage>
</organism>
<feature type="compositionally biased region" description="Basic residues" evidence="7">
    <location>
        <begin position="86"/>
        <end position="96"/>
    </location>
</feature>
<comment type="similarity">
    <text evidence="1 6">Belongs to the DNA mismatch repair MutS family.</text>
</comment>
<dbReference type="SMART" id="SM00533">
    <property type="entry name" value="MUTSd"/>
    <property type="match status" value="1"/>
</dbReference>
<name>E4X046_OIKDI</name>
<dbReference type="Pfam" id="PF00488">
    <property type="entry name" value="MutS_V"/>
    <property type="match status" value="1"/>
</dbReference>
<dbReference type="PANTHER" id="PTHR11361">
    <property type="entry name" value="DNA MISMATCH REPAIR PROTEIN MUTS FAMILY MEMBER"/>
    <property type="match status" value="1"/>
</dbReference>
<dbReference type="Gene3D" id="1.10.1420.10">
    <property type="match status" value="2"/>
</dbReference>
<keyword evidence="10" id="KW-1185">Reference proteome</keyword>
<evidence type="ECO:0000256" key="1">
    <source>
        <dbReference type="ARBA" id="ARBA00006271"/>
    </source>
</evidence>
<dbReference type="Pfam" id="PF01624">
    <property type="entry name" value="MutS_I"/>
    <property type="match status" value="1"/>
</dbReference>
<feature type="domain" description="DNA mismatch repair proteins mutS family" evidence="8">
    <location>
        <begin position="998"/>
        <end position="1014"/>
    </location>
</feature>
<dbReference type="AlphaFoldDB" id="E4X046"/>
<evidence type="ECO:0000256" key="4">
    <source>
        <dbReference type="ARBA" id="ARBA00022840"/>
    </source>
</evidence>
<feature type="compositionally biased region" description="Acidic residues" evidence="7">
    <location>
        <begin position="141"/>
        <end position="164"/>
    </location>
</feature>
<sequence length="1136" mass="128142">MSEKKQKSILSFFNKTPNAKSSGGTTPSKSASKRELPSSDKKKPVLKENIKDPVVKKLDLGKSSKKTKKLQIDDEELDSDEELKIPPRRSAGKRRRAIIESDSEEEKESPQTFMKGPEKRQKTSRKKSKDADFKPPGAAEESSEEDMDTSIAGSEDDTISEPEESPVKSKKKTVSRPKTPSAARKRNLNSTMTDMSIFAADDDEDANGESKVVWTHEELEWLKPKNIKDNKGRRADDVDYDPTTLHVPDAFIKSLTPGMGNWWKIKSRNFDVVIFYKVGKFYELYHMDAVIGVENCGVTFMKGKFAHAGFPEMRFDHFASMLVTKGFKVARVEQTETQESNKERVKESKDWKGVTKKLDKFEKQTRREVCAIVTPGTRVAAFNSHDDFGHKEGLFASVFECEKTIGVALVDTSMSELIVGQFGDDTFFSNLRTLLSQRHISQLMKQKKACISPNLHQVLAATSKGICSDDLPDKAFLDVAKTKKIIREIDNDEIKLDKLVEICDANPVGTQALGALLTHLKRYEIIHEVLRTSTFIQYETSDRLLRKINTQQRMIMDAATLINLGVTQGDDGTERGSCLRKLDTCCSAGGKRKLWETVISPPANPDVIRHRQKCIKALMDNQEFCKDARKLISGFPDLARLISRFGNLSIGIRPSDHPDKRAVMYEEILYNRQKTRSFCRVLSSFKDFDAWIKKQSATNENLLKILQLVDNENIVIEDLLANWRKTFDMEKAKREEKLTPKEGANPPFDRAVKEIKRIQNEAEVFRTEVADNYGHAKLLKSGKLHFVIQVRDTVKTPNEWTSIGLTKGFKKYQAPELDVLNKEMSRYINLKDMALSEASSVIFGEFYKTSNRWLAIVRMIDELDALISFANYGHTIEERCFPEVVDEGEVLSFTVGKHPTVDAANFIPNDVDLEEGGKCILLTGPNMGGKSTILRQIGLLTLLAHYGCAVPAESMQFSPVDRIFTRLGCSDRLLAGESTFMVEMAETSSILKSSTKRSLLLLDELGRGTSTHDGSSIAQAVLETLSARNVRTIFSTHYHTLFLHLNRQRDEETGLEKVTFLYTLCDGHASRSHGFHAARSAGLPDEVILAAQRAAKDLQKLHNGLQYINHFKRQRFDKAKNFKFTVCDDQDLMACN</sequence>
<evidence type="ECO:0000313" key="10">
    <source>
        <dbReference type="Proteomes" id="UP000001307"/>
    </source>
</evidence>
<dbReference type="GO" id="GO:0006298">
    <property type="term" value="P:mismatch repair"/>
    <property type="evidence" value="ECO:0007669"/>
    <property type="project" value="InterPro"/>
</dbReference>
<dbReference type="InterPro" id="IPR007695">
    <property type="entry name" value="DNA_mismatch_repair_MutS-lik_N"/>
</dbReference>
<dbReference type="PIRSF" id="PIRSF037677">
    <property type="entry name" value="DNA_mis_repair_Msh6"/>
    <property type="match status" value="1"/>
</dbReference>
<keyword evidence="3 6" id="KW-0227">DNA damage</keyword>
<dbReference type="SUPFAM" id="SSF52540">
    <property type="entry name" value="P-loop containing nucleoside triphosphate hydrolases"/>
    <property type="match status" value="1"/>
</dbReference>
<dbReference type="SMART" id="SM00534">
    <property type="entry name" value="MUTSac"/>
    <property type="match status" value="1"/>
</dbReference>
<dbReference type="InterPro" id="IPR045076">
    <property type="entry name" value="MutS"/>
</dbReference>
<keyword evidence="4 6" id="KW-0067">ATP-binding</keyword>
<dbReference type="PROSITE" id="PS00486">
    <property type="entry name" value="DNA_MISMATCH_REPAIR_2"/>
    <property type="match status" value="1"/>
</dbReference>
<dbReference type="SUPFAM" id="SSF48334">
    <property type="entry name" value="DNA repair protein MutS, domain III"/>
    <property type="match status" value="1"/>
</dbReference>
<protein>
    <recommendedName>
        <fullName evidence="6">DNA mismatch repair protein</fullName>
    </recommendedName>
</protein>
<keyword evidence="5 6" id="KW-0238">DNA-binding</keyword>
<dbReference type="InterPro" id="IPR000432">
    <property type="entry name" value="DNA_mismatch_repair_MutS_C"/>
</dbReference>
<dbReference type="EMBL" id="FN653020">
    <property type="protein sequence ID" value="CBY23144.1"/>
    <property type="molecule type" value="Genomic_DNA"/>
</dbReference>
<dbReference type="FunCoup" id="E4X046">
    <property type="interactions" value="450"/>
</dbReference>
<feature type="compositionally biased region" description="Basic and acidic residues" evidence="7">
    <location>
        <begin position="32"/>
        <end position="62"/>
    </location>
</feature>
<gene>
    <name evidence="9" type="ORF">GSOID_T00015076001</name>
</gene>
<dbReference type="SUPFAM" id="SSF55271">
    <property type="entry name" value="DNA repair protein MutS, domain I"/>
    <property type="match status" value="1"/>
</dbReference>
<keyword evidence="2 6" id="KW-0547">Nucleotide-binding</keyword>
<dbReference type="InterPro" id="IPR036187">
    <property type="entry name" value="DNA_mismatch_repair_MutS_sf"/>
</dbReference>
<evidence type="ECO:0000313" key="9">
    <source>
        <dbReference type="EMBL" id="CBY23144.1"/>
    </source>
</evidence>
<dbReference type="Gene3D" id="3.40.1170.10">
    <property type="entry name" value="DNA repair protein MutS, domain I"/>
    <property type="match status" value="1"/>
</dbReference>
<accession>E4X046</accession>
<dbReference type="InterPro" id="IPR016151">
    <property type="entry name" value="DNA_mismatch_repair_MutS_N"/>
</dbReference>
<evidence type="ECO:0000256" key="5">
    <source>
        <dbReference type="ARBA" id="ARBA00023125"/>
    </source>
</evidence>
<evidence type="ECO:0000259" key="8">
    <source>
        <dbReference type="PROSITE" id="PS00486"/>
    </source>
</evidence>
<keyword evidence="6" id="KW-0234">DNA repair</keyword>